<evidence type="ECO:0000256" key="5">
    <source>
        <dbReference type="SAM" id="SignalP"/>
    </source>
</evidence>
<gene>
    <name evidence="7" type="ORF">DPMN_090580</name>
</gene>
<dbReference type="SMART" id="SM00369">
    <property type="entry name" value="LRR_TYP"/>
    <property type="match status" value="18"/>
</dbReference>
<dbReference type="Pfam" id="PF13855">
    <property type="entry name" value="LRR_8"/>
    <property type="match status" value="5"/>
</dbReference>
<evidence type="ECO:0000256" key="4">
    <source>
        <dbReference type="SAM" id="Phobius"/>
    </source>
</evidence>
<evidence type="ECO:0000259" key="6">
    <source>
        <dbReference type="SMART" id="SM00082"/>
    </source>
</evidence>
<evidence type="ECO:0000256" key="3">
    <source>
        <dbReference type="ARBA" id="ARBA00022737"/>
    </source>
</evidence>
<feature type="domain" description="LRRCT" evidence="6">
    <location>
        <begin position="1848"/>
        <end position="1899"/>
    </location>
</feature>
<feature type="chain" id="PRO_5039526887" description="LRRCT domain-containing protein" evidence="5">
    <location>
        <begin position="22"/>
        <end position="1984"/>
    </location>
</feature>
<reference evidence="7" key="1">
    <citation type="journal article" date="2019" name="bioRxiv">
        <title>The Genome of the Zebra Mussel, Dreissena polymorpha: A Resource for Invasive Species Research.</title>
        <authorList>
            <person name="McCartney M.A."/>
            <person name="Auch B."/>
            <person name="Kono T."/>
            <person name="Mallez S."/>
            <person name="Zhang Y."/>
            <person name="Obille A."/>
            <person name="Becker A."/>
            <person name="Abrahante J.E."/>
            <person name="Garbe J."/>
            <person name="Badalamenti J.P."/>
            <person name="Herman A."/>
            <person name="Mangelson H."/>
            <person name="Liachko I."/>
            <person name="Sullivan S."/>
            <person name="Sone E.D."/>
            <person name="Koren S."/>
            <person name="Silverstein K.A.T."/>
            <person name="Beckman K.B."/>
            <person name="Gohl D.M."/>
        </authorList>
    </citation>
    <scope>NUCLEOTIDE SEQUENCE</scope>
    <source>
        <strain evidence="7">Duluth1</strain>
        <tissue evidence="7">Whole animal</tissue>
    </source>
</reference>
<evidence type="ECO:0000256" key="2">
    <source>
        <dbReference type="ARBA" id="ARBA00022729"/>
    </source>
</evidence>
<keyword evidence="4" id="KW-1133">Transmembrane helix</keyword>
<dbReference type="Proteomes" id="UP000828390">
    <property type="component" value="Unassembled WGS sequence"/>
</dbReference>
<proteinExistence type="predicted"/>
<dbReference type="InterPro" id="IPR050541">
    <property type="entry name" value="LRR_TM_domain-containing"/>
</dbReference>
<keyword evidence="3" id="KW-0677">Repeat</keyword>
<feature type="transmembrane region" description="Helical" evidence="4">
    <location>
        <begin position="1957"/>
        <end position="1978"/>
    </location>
</feature>
<dbReference type="InterPro" id="IPR026906">
    <property type="entry name" value="LRR_5"/>
</dbReference>
<sequence>MGFLVQASTLVCLVMPVVVEGCTSPTQPPNLCTCQSTFSSNIKLLDCRFKNLTAIPSFTPTTENILFDLLLSNYVVNPTPNKITTIGANAFQNIRVRKINLLGNNLQTVDYYAFNSSANIKEILIEGGGNNPAPFDALNATKMSLTMLHLKNFKQTTISAGQLAFPNLKTLILENINGLASLQPDAFNPLQNLTEFEILQPTGTWNIFPVPVFNNLRNLAHLKLQGLILGPSSTRIYAGSFHALGRLETLYILELQNLRSIDNGAFGNSSKSLTHFYIRYTEIANLTFLQAEKWPSLEHLDLSYNLKIGSVISTTNFSTLYGLRSLLLAETELTSVNTSMFADLRNLHTLDIGYNKLSYIGPRAFSNMPNLTDLRLTDQPTTTINIHADAFVGIENSLQHLLLSNIRFNYSTFWTILPSLTQLLELNLENTALTVIPDYAFRYNNKLTKLYLSNNKLNIVKQESFYGPKTTLAEVHLNGNQLNTLDACVFSDFSTKPMFFISFNKLDCDCRLLWLLSWIAQDRDPNTFVEVYIGPCISPQQFSNRYLNKDIKESELCPGGGGYLPQCPNLYTTTTVSTTTRTSSTTSPTTKTTLPPIPGFKLLFNHAGPTTIDVIWTVDDKTDVTGFKLELVTNTQGTISREIAASVNQYSFFDLQSGQYFYICLLLQIKYVLIDSPKSCISASTLYSVVVEGCTSPTQPPNLCTCQNTPSSNIKLLDCRFKNLTAIPSFTPTTENILFDLLLSNLVVNPTPNKITTIGANAFQNIRVRKIDLLGNNLQTVDNYAFKSSANIKEILIEGGGNNPAPFDALIPAKMSLTMLHLKNFQQTTISAGQLAFPNLKTLILENINGLASLQPDAFNPLQNLTEFEILQPTGTWNTFPVPVFNNLRNLAHLKLQGLILEPSSTSIYAGSFHALGRLETLYILELQNLRSIDNGAFGNASKSLTHLYIRYTEIANLTFLQAEKWPSLEHLDLSYNLKIGSVISTTNFSTLYGLRSLLLADTELTSVNTSMFADLRNLHTLDIGYNKISYIGPRAFSNMPNLTDLRLTNQPTTTINIHANAFVGIENSLQHLLLSNIRFNYSTFWTILPSLTQLLELNLENTALTVIPDYAFRYNNKLTKLYLSNNNLHIVKQESFYGPKTTLAEVHLNGNQLNTLDACVFSDFSTKPMFFISFNKLDCDCRLLWLLSWIAQDSDPNPFVEVYIGPCISPQQFFNRYLNKDIKETELCPGGGGSLPQCPNLYTTTTVSTTTRTSSTKSPTTKTTLPPVPGFKLLFNHAGPTTIDVIWTVDDKTDVTGFKLELVTNTQGTISREIAASVNQYSFFDLQSGQYFYICLLLQIKYVLIDSPKSCISASTLYAVVVEGCTSPTQPPNLCTCQNTPSSKIKLLDCRFKNLTAIPSFTPTTEHTLFDLLLTSSEGNSTANRITTIGANAFQNIRVRKIELLGNKLQTVDNFAFNSSANIQEILIEGGGNNPAPFDALKAVRISLTMLHLKNFQQTTISSGQLAFTSLKTLILENINGLASLQPEAFNPLQNLTEFEILHPTGIWNTFPVPLFNNLRNLTHLKLQGLILGPSSTSIYAGSFHALSNLETLYIMDIRNLQSIDNGAFGNASKSLTHLYIRYTEISNLNFLQAEQWPSLELLDVSYNLKIGSVIRTTNFSTLSGLRYLLLADTGLTSVNAGMFADLMNLLTLDIGYNKISDIGPQAFSNMPHLTDLRLTDQPTTTINIHANAFVGIENSLQHLLLSNIRLNYSTVWTILPSLTQLLELNLENTALIVIPDYAFRYNNKLTKLYVSNNNLNMVKQESFYGPKTTLAEVHLNGNQLNTLDACVFSDFSTKPKFFISNNKLDCDCRLLWLLKWIAQDRDPNTFVEVYIGPCISPQQFSNRYLNKDIKEAELCPGGGGSLPQCPNLYTKITVSTTTRTSSTTSPTTTTTLPGFKLLLNHADYTNIDTTLILLPACVLFDKLFGLFCVYIITDKKMK</sequence>
<dbReference type="PANTHER" id="PTHR24369">
    <property type="entry name" value="ANTIGEN BSP, PUTATIVE-RELATED"/>
    <property type="match status" value="1"/>
</dbReference>
<organism evidence="7 8">
    <name type="scientific">Dreissena polymorpha</name>
    <name type="common">Zebra mussel</name>
    <name type="synonym">Mytilus polymorpha</name>
    <dbReference type="NCBI Taxonomy" id="45954"/>
    <lineage>
        <taxon>Eukaryota</taxon>
        <taxon>Metazoa</taxon>
        <taxon>Spiralia</taxon>
        <taxon>Lophotrochozoa</taxon>
        <taxon>Mollusca</taxon>
        <taxon>Bivalvia</taxon>
        <taxon>Autobranchia</taxon>
        <taxon>Heteroconchia</taxon>
        <taxon>Euheterodonta</taxon>
        <taxon>Imparidentia</taxon>
        <taxon>Neoheterodontei</taxon>
        <taxon>Myida</taxon>
        <taxon>Dreissenoidea</taxon>
        <taxon>Dreissenidae</taxon>
        <taxon>Dreissena</taxon>
    </lineage>
</organism>
<keyword evidence="4" id="KW-0812">Transmembrane</keyword>
<dbReference type="SUPFAM" id="SSF52058">
    <property type="entry name" value="L domain-like"/>
    <property type="match status" value="6"/>
</dbReference>
<keyword evidence="4" id="KW-0472">Membrane</keyword>
<dbReference type="Gene3D" id="3.80.10.10">
    <property type="entry name" value="Ribonuclease Inhibitor"/>
    <property type="match status" value="11"/>
</dbReference>
<evidence type="ECO:0000256" key="1">
    <source>
        <dbReference type="ARBA" id="ARBA00022614"/>
    </source>
</evidence>
<feature type="signal peptide" evidence="5">
    <location>
        <begin position="1"/>
        <end position="21"/>
    </location>
</feature>
<dbReference type="InterPro" id="IPR001611">
    <property type="entry name" value="Leu-rich_rpt"/>
</dbReference>
<dbReference type="EMBL" id="JAIWYP010000003">
    <property type="protein sequence ID" value="KAH3848221.1"/>
    <property type="molecule type" value="Genomic_DNA"/>
</dbReference>
<dbReference type="InterPro" id="IPR000483">
    <property type="entry name" value="Cys-rich_flank_reg_C"/>
</dbReference>
<keyword evidence="2 5" id="KW-0732">Signal</keyword>
<dbReference type="GO" id="GO:0005886">
    <property type="term" value="C:plasma membrane"/>
    <property type="evidence" value="ECO:0007669"/>
    <property type="project" value="TreeGrafter"/>
</dbReference>
<feature type="domain" description="LRRCT" evidence="6">
    <location>
        <begin position="504"/>
        <end position="555"/>
    </location>
</feature>
<keyword evidence="8" id="KW-1185">Reference proteome</keyword>
<evidence type="ECO:0000313" key="8">
    <source>
        <dbReference type="Proteomes" id="UP000828390"/>
    </source>
</evidence>
<name>A0A9D4QYC1_DREPO</name>
<dbReference type="Pfam" id="PF13306">
    <property type="entry name" value="LRR_5"/>
    <property type="match status" value="6"/>
</dbReference>
<dbReference type="PROSITE" id="PS51450">
    <property type="entry name" value="LRR"/>
    <property type="match status" value="1"/>
</dbReference>
<protein>
    <recommendedName>
        <fullName evidence="6">LRRCT domain-containing protein</fullName>
    </recommendedName>
</protein>
<evidence type="ECO:0000313" key="7">
    <source>
        <dbReference type="EMBL" id="KAH3848221.1"/>
    </source>
</evidence>
<dbReference type="InterPro" id="IPR003591">
    <property type="entry name" value="Leu-rich_rpt_typical-subtyp"/>
</dbReference>
<dbReference type="PANTHER" id="PTHR24369:SF210">
    <property type="entry name" value="CHAOPTIN-RELATED"/>
    <property type="match status" value="1"/>
</dbReference>
<accession>A0A9D4QYC1</accession>
<keyword evidence="1" id="KW-0433">Leucine-rich repeat</keyword>
<reference evidence="7" key="2">
    <citation type="submission" date="2020-11" db="EMBL/GenBank/DDBJ databases">
        <authorList>
            <person name="McCartney M.A."/>
            <person name="Auch B."/>
            <person name="Kono T."/>
            <person name="Mallez S."/>
            <person name="Becker A."/>
            <person name="Gohl D.M."/>
            <person name="Silverstein K.A.T."/>
            <person name="Koren S."/>
            <person name="Bechman K.B."/>
            <person name="Herman A."/>
            <person name="Abrahante J.E."/>
            <person name="Garbe J."/>
        </authorList>
    </citation>
    <scope>NUCLEOTIDE SEQUENCE</scope>
    <source>
        <strain evidence="7">Duluth1</strain>
        <tissue evidence="7">Whole animal</tissue>
    </source>
</reference>
<comment type="caution">
    <text evidence="7">The sequence shown here is derived from an EMBL/GenBank/DDBJ whole genome shotgun (WGS) entry which is preliminary data.</text>
</comment>
<feature type="domain" description="LRRCT" evidence="6">
    <location>
        <begin position="1176"/>
        <end position="1230"/>
    </location>
</feature>
<dbReference type="InterPro" id="IPR032675">
    <property type="entry name" value="LRR_dom_sf"/>
</dbReference>
<dbReference type="SMART" id="SM00082">
    <property type="entry name" value="LRRCT"/>
    <property type="match status" value="3"/>
</dbReference>